<accession>V4P3J3</accession>
<keyword evidence="10" id="KW-0998">Cell outer membrane</keyword>
<sequence length="612" mass="66451">MGGTIKFVPQAPVIGKFATSAKVGVEATEGGNESTSFNGMINIPLIDGKLALRLVGSVVDRGGWIDRGVVNDFPLPDPSITGSYFTAPRADLSGVTPDKVYKNTNTVRSDTFRAAVLWQPTDRLTITPSFFYQKIRTGAPDSYDESPGTDVHYQPFDIKETYGDEAKIATVKGQYSFDDFDLNSVTSYARRRQTQVQDSSEGLFKSNADFEGLTGYAIADGGLGQASTTESQPVTQFTQEIRLTSTTQSDFSWIVGAYYNRFTSHYQAISITPDAGPILGTTVGYSADLADESSEVAVFASLGYQLTPKLKVTVGARQYSYLDNVSGETGGILGGGVIDAKKAKTSGVNPSFNLSYTPSSNHLLYASVAKGMRQGAAQPATPHICDADVTALGLSEAPTRFDPDYVWNYELGSKNQYFNRKLTLNAAIYRMKWQGVQQYVALPQCGFTYTDNAGEVTVNGVDFEFDARLPAGFGLSGSVGYVDAAFDRDDPRTGTMAGDPLQNVPEWTGNVAFTYDKDFGSDYALKARLGASHVGGSRVVSYDKFQLDGYTLVDGRIGIGKGKWLVSMYVDNLTNERVVLNRPLALTFNVPRLDRLQSSRPRTVGIEFTIKQ</sequence>
<feature type="domain" description="TonB-dependent receptor-like beta-barrel" evidence="11">
    <location>
        <begin position="118"/>
        <end position="573"/>
    </location>
</feature>
<keyword evidence="8" id="KW-0798">TonB box</keyword>
<dbReference type="eggNOG" id="COG4771">
    <property type="taxonomic scope" value="Bacteria"/>
</dbReference>
<keyword evidence="5" id="KW-0812">Transmembrane</keyword>
<dbReference type="InterPro" id="IPR039426">
    <property type="entry name" value="TonB-dep_rcpt-like"/>
</dbReference>
<dbReference type="PANTHER" id="PTHR32552">
    <property type="entry name" value="FERRICHROME IRON RECEPTOR-RELATED"/>
    <property type="match status" value="1"/>
</dbReference>
<dbReference type="SUPFAM" id="SSF56935">
    <property type="entry name" value="Porins"/>
    <property type="match status" value="1"/>
</dbReference>
<proteinExistence type="predicted"/>
<dbReference type="STRING" id="1121022.GCA_000376105_04247"/>
<organism evidence="12 13">
    <name type="scientific">Asticcacaulis benevestitus DSM 16100 = ATCC BAA-896</name>
    <dbReference type="NCBI Taxonomy" id="1121022"/>
    <lineage>
        <taxon>Bacteria</taxon>
        <taxon>Pseudomonadati</taxon>
        <taxon>Pseudomonadota</taxon>
        <taxon>Alphaproteobacteria</taxon>
        <taxon>Caulobacterales</taxon>
        <taxon>Caulobacteraceae</taxon>
        <taxon>Asticcacaulis</taxon>
    </lineage>
</organism>
<dbReference type="Pfam" id="PF00593">
    <property type="entry name" value="TonB_dep_Rec_b-barrel"/>
    <property type="match status" value="1"/>
</dbReference>
<keyword evidence="4" id="KW-0410">Iron transport</keyword>
<keyword evidence="6" id="KW-0408">Iron</keyword>
<keyword evidence="2" id="KW-0813">Transport</keyword>
<dbReference type="GO" id="GO:0006826">
    <property type="term" value="P:iron ion transport"/>
    <property type="evidence" value="ECO:0007669"/>
    <property type="project" value="UniProtKB-KW"/>
</dbReference>
<evidence type="ECO:0000256" key="8">
    <source>
        <dbReference type="ARBA" id="ARBA00023077"/>
    </source>
</evidence>
<keyword evidence="7" id="KW-0406">Ion transport</keyword>
<evidence type="ECO:0000256" key="9">
    <source>
        <dbReference type="ARBA" id="ARBA00023136"/>
    </source>
</evidence>
<dbReference type="EMBL" id="AWGB01000084">
    <property type="protein sequence ID" value="ESQ81724.1"/>
    <property type="molecule type" value="Genomic_DNA"/>
</dbReference>
<dbReference type="InterPro" id="IPR000531">
    <property type="entry name" value="Beta-barrel_TonB"/>
</dbReference>
<dbReference type="PATRIC" id="fig|1121022.4.peg.4411"/>
<keyword evidence="13" id="KW-1185">Reference proteome</keyword>
<comment type="caution">
    <text evidence="12">The sequence shown here is derived from an EMBL/GenBank/DDBJ whole genome shotgun (WGS) entry which is preliminary data.</text>
</comment>
<protein>
    <recommendedName>
        <fullName evidence="11">TonB-dependent receptor-like beta-barrel domain-containing protein</fullName>
    </recommendedName>
</protein>
<dbReference type="AlphaFoldDB" id="V4P3J3"/>
<evidence type="ECO:0000256" key="5">
    <source>
        <dbReference type="ARBA" id="ARBA00022692"/>
    </source>
</evidence>
<evidence type="ECO:0000313" key="13">
    <source>
        <dbReference type="Proteomes" id="UP000017837"/>
    </source>
</evidence>
<evidence type="ECO:0000256" key="10">
    <source>
        <dbReference type="ARBA" id="ARBA00023237"/>
    </source>
</evidence>
<evidence type="ECO:0000256" key="4">
    <source>
        <dbReference type="ARBA" id="ARBA00022496"/>
    </source>
</evidence>
<dbReference type="GO" id="GO:0009279">
    <property type="term" value="C:cell outer membrane"/>
    <property type="evidence" value="ECO:0007669"/>
    <property type="project" value="UniProtKB-SubCell"/>
</dbReference>
<gene>
    <name evidence="12" type="ORF">ABENE_21530</name>
</gene>
<dbReference type="Gene3D" id="2.40.170.20">
    <property type="entry name" value="TonB-dependent receptor, beta-barrel domain"/>
    <property type="match status" value="1"/>
</dbReference>
<reference evidence="12 13" key="1">
    <citation type="journal article" date="2014" name="Nature">
        <title>Sequential evolution of bacterial morphology by co-option of a developmental regulator.</title>
        <authorList>
            <person name="Jiang C."/>
            <person name="Brown P.J."/>
            <person name="Ducret A."/>
            <person name="Brun Y.V."/>
        </authorList>
    </citation>
    <scope>NUCLEOTIDE SEQUENCE [LARGE SCALE GENOMIC DNA]</scope>
    <source>
        <strain evidence="12 13">DSM 16100</strain>
    </source>
</reference>
<dbReference type="InterPro" id="IPR036942">
    <property type="entry name" value="Beta-barrel_TonB_sf"/>
</dbReference>
<evidence type="ECO:0000259" key="11">
    <source>
        <dbReference type="Pfam" id="PF00593"/>
    </source>
</evidence>
<name>V4P3J3_9CAUL</name>
<evidence type="ECO:0000256" key="3">
    <source>
        <dbReference type="ARBA" id="ARBA00022452"/>
    </source>
</evidence>
<comment type="subcellular location">
    <subcellularLocation>
        <location evidence="1">Cell outer membrane</location>
        <topology evidence="1">Multi-pass membrane protein</topology>
    </subcellularLocation>
</comment>
<dbReference type="Proteomes" id="UP000017837">
    <property type="component" value="Unassembled WGS sequence"/>
</dbReference>
<evidence type="ECO:0000256" key="7">
    <source>
        <dbReference type="ARBA" id="ARBA00023065"/>
    </source>
</evidence>
<evidence type="ECO:0000256" key="1">
    <source>
        <dbReference type="ARBA" id="ARBA00004571"/>
    </source>
</evidence>
<keyword evidence="3" id="KW-1134">Transmembrane beta strand</keyword>
<dbReference type="PANTHER" id="PTHR32552:SF81">
    <property type="entry name" value="TONB-DEPENDENT OUTER MEMBRANE RECEPTOR"/>
    <property type="match status" value="1"/>
</dbReference>
<evidence type="ECO:0000256" key="2">
    <source>
        <dbReference type="ARBA" id="ARBA00022448"/>
    </source>
</evidence>
<keyword evidence="9" id="KW-0472">Membrane</keyword>
<evidence type="ECO:0000313" key="12">
    <source>
        <dbReference type="EMBL" id="ESQ81724.1"/>
    </source>
</evidence>
<evidence type="ECO:0000256" key="6">
    <source>
        <dbReference type="ARBA" id="ARBA00023004"/>
    </source>
</evidence>